<keyword evidence="5" id="KW-1185">Reference proteome</keyword>
<proteinExistence type="inferred from homology"/>
<dbReference type="EMBL" id="BJYT01000041">
    <property type="protein sequence ID" value="GEO12147.1"/>
    <property type="molecule type" value="Genomic_DNA"/>
</dbReference>
<dbReference type="Proteomes" id="UP000321513">
    <property type="component" value="Unassembled WGS sequence"/>
</dbReference>
<evidence type="ECO:0000256" key="1">
    <source>
        <dbReference type="ARBA" id="ARBA00005622"/>
    </source>
</evidence>
<dbReference type="InterPro" id="IPR052558">
    <property type="entry name" value="Siderophore_Hydrolase_D"/>
</dbReference>
<evidence type="ECO:0000256" key="3">
    <source>
        <dbReference type="PROSITE-ProRule" id="PRU00339"/>
    </source>
</evidence>
<organism evidence="4 5">
    <name type="scientific">Segetibacter aerophilus</name>
    <dbReference type="NCBI Taxonomy" id="670293"/>
    <lineage>
        <taxon>Bacteria</taxon>
        <taxon>Pseudomonadati</taxon>
        <taxon>Bacteroidota</taxon>
        <taxon>Chitinophagia</taxon>
        <taxon>Chitinophagales</taxon>
        <taxon>Chitinophagaceae</taxon>
        <taxon>Segetibacter</taxon>
    </lineage>
</organism>
<dbReference type="PANTHER" id="PTHR40841:SF2">
    <property type="entry name" value="SIDEROPHORE-DEGRADING ESTERASE (EUROFUNG)"/>
    <property type="match status" value="1"/>
</dbReference>
<accession>A0A512BK07</accession>
<evidence type="ECO:0000313" key="5">
    <source>
        <dbReference type="Proteomes" id="UP000321513"/>
    </source>
</evidence>
<dbReference type="InterPro" id="IPR029058">
    <property type="entry name" value="AB_hydrolase_fold"/>
</dbReference>
<keyword evidence="3" id="KW-0802">TPR repeat</keyword>
<dbReference type="PROSITE" id="PS50005">
    <property type="entry name" value="TPR"/>
    <property type="match status" value="1"/>
</dbReference>
<dbReference type="OrthoDB" id="9784036at2"/>
<dbReference type="SUPFAM" id="SSF48452">
    <property type="entry name" value="TPR-like"/>
    <property type="match status" value="1"/>
</dbReference>
<evidence type="ECO:0000256" key="2">
    <source>
        <dbReference type="ARBA" id="ARBA00022801"/>
    </source>
</evidence>
<sequence length="409" mass="46803">MKGFTFILLLSFNCFSTFGQQNNKITIGTIDTVQSNILNENRGVWVYVPDNKNDGVKQRYPVIYVLDGNALFSSVVALVQQFGETDWNWILPKMIVVGIPSTNRRRDLTPYHVEADPPFFNKEGGKPTGGGRNFVSFLQNELIPHIDSLYPTQPYKILIGHSFGGLAAMNILVNHTSLFNSFICIDPSMWWDHLRFLQATKKALTRERLSGKSLYVSLSGRINGDIDTGEVRKDTLSDMGIHFRGILELNDFLKGQLQNGLRYGFKFYKNDNHMSLPFITEHDGLRFIFKDYLFTLSDKEESDSTFNVAEKLKNHFQKVSQMLGYTMVPPVDMVSEYGSSFIGQKQYYKARQLFKLNIENFPNTYIVYNGYGDYLAAIGDKTQAAEYFKKALLLKENPESRKKLKELVK</sequence>
<dbReference type="RefSeq" id="WP_147206271.1">
    <property type="nucleotide sequence ID" value="NZ_BJYT01000041.1"/>
</dbReference>
<dbReference type="InterPro" id="IPR000801">
    <property type="entry name" value="Esterase-like"/>
</dbReference>
<gene>
    <name evidence="4" type="ORF">SAE01_46430</name>
</gene>
<dbReference type="Gene3D" id="3.40.50.1820">
    <property type="entry name" value="alpha/beta hydrolase"/>
    <property type="match status" value="1"/>
</dbReference>
<feature type="repeat" description="TPR" evidence="3">
    <location>
        <begin position="365"/>
        <end position="398"/>
    </location>
</feature>
<dbReference type="SUPFAM" id="SSF53474">
    <property type="entry name" value="alpha/beta-Hydrolases"/>
    <property type="match status" value="1"/>
</dbReference>
<evidence type="ECO:0000313" key="4">
    <source>
        <dbReference type="EMBL" id="GEO12147.1"/>
    </source>
</evidence>
<dbReference type="GO" id="GO:0016788">
    <property type="term" value="F:hydrolase activity, acting on ester bonds"/>
    <property type="evidence" value="ECO:0007669"/>
    <property type="project" value="TreeGrafter"/>
</dbReference>
<comment type="caution">
    <text evidence="4">The sequence shown here is derived from an EMBL/GenBank/DDBJ whole genome shotgun (WGS) entry which is preliminary data.</text>
</comment>
<dbReference type="PANTHER" id="PTHR40841">
    <property type="entry name" value="SIDEROPHORE TRIACETYLFUSARININE C ESTERASE"/>
    <property type="match status" value="1"/>
</dbReference>
<reference evidence="4 5" key="1">
    <citation type="submission" date="2019-07" db="EMBL/GenBank/DDBJ databases">
        <title>Whole genome shotgun sequence of Segetibacter aerophilus NBRC 106135.</title>
        <authorList>
            <person name="Hosoyama A."/>
            <person name="Uohara A."/>
            <person name="Ohji S."/>
            <person name="Ichikawa N."/>
        </authorList>
    </citation>
    <scope>NUCLEOTIDE SEQUENCE [LARGE SCALE GENOMIC DNA]</scope>
    <source>
        <strain evidence="4 5">NBRC 106135</strain>
    </source>
</reference>
<dbReference type="Pfam" id="PF00756">
    <property type="entry name" value="Esterase"/>
    <property type="match status" value="1"/>
</dbReference>
<protein>
    <submittedName>
        <fullName evidence="4">Uncharacterized protein</fullName>
    </submittedName>
</protein>
<dbReference type="InterPro" id="IPR011990">
    <property type="entry name" value="TPR-like_helical_dom_sf"/>
</dbReference>
<keyword evidence="2" id="KW-0378">Hydrolase</keyword>
<name>A0A512BK07_9BACT</name>
<dbReference type="InterPro" id="IPR019734">
    <property type="entry name" value="TPR_rpt"/>
</dbReference>
<comment type="similarity">
    <text evidence="1">Belongs to the esterase D family.</text>
</comment>
<dbReference type="AlphaFoldDB" id="A0A512BK07"/>